<dbReference type="Gene3D" id="1.25.40.20">
    <property type="entry name" value="Ankyrin repeat-containing domain"/>
    <property type="match status" value="1"/>
</dbReference>
<dbReference type="InterPro" id="IPR002110">
    <property type="entry name" value="Ankyrin_rpt"/>
</dbReference>
<keyword evidence="7" id="KW-1185">Reference proteome</keyword>
<evidence type="ECO:0000313" key="6">
    <source>
        <dbReference type="EMBL" id="KAK0149183.1"/>
    </source>
</evidence>
<dbReference type="Proteomes" id="UP001174136">
    <property type="component" value="Unassembled WGS sequence"/>
</dbReference>
<feature type="compositionally biased region" description="Acidic residues" evidence="4">
    <location>
        <begin position="412"/>
        <end position="430"/>
    </location>
</feature>
<comment type="caution">
    <text evidence="6">The sequence shown here is derived from an EMBL/GenBank/DDBJ whole genome shotgun (WGS) entry which is preliminary data.</text>
</comment>
<reference evidence="6" key="1">
    <citation type="journal article" date="2023" name="Front. Mar. Sci.">
        <title>A new Merluccius polli reference genome to investigate the effects of global change in West African waters.</title>
        <authorList>
            <person name="Mateo J.L."/>
            <person name="Blanco-Fernandez C."/>
            <person name="Garcia-Vazquez E."/>
            <person name="Machado-Schiaffino G."/>
        </authorList>
    </citation>
    <scope>NUCLEOTIDE SEQUENCE</scope>
    <source>
        <strain evidence="6">C29</strain>
        <tissue evidence="6">Fin</tissue>
    </source>
</reference>
<feature type="region of interest" description="Disordered" evidence="4">
    <location>
        <begin position="777"/>
        <end position="816"/>
    </location>
</feature>
<feature type="domain" description="CAP-Gly" evidence="5">
    <location>
        <begin position="727"/>
        <end position="769"/>
    </location>
</feature>
<dbReference type="PROSITE" id="PS50088">
    <property type="entry name" value="ANK_REPEAT"/>
    <property type="match status" value="1"/>
</dbReference>
<name>A0AA47MYQ3_MERPO</name>
<dbReference type="Pfam" id="PF01302">
    <property type="entry name" value="CAP_GLY"/>
    <property type="match status" value="2"/>
</dbReference>
<dbReference type="InterPro" id="IPR036770">
    <property type="entry name" value="Ankyrin_rpt-contain_sf"/>
</dbReference>
<organism evidence="6 7">
    <name type="scientific">Merluccius polli</name>
    <name type="common">Benguela hake</name>
    <name type="synonym">Merluccius cadenati</name>
    <dbReference type="NCBI Taxonomy" id="89951"/>
    <lineage>
        <taxon>Eukaryota</taxon>
        <taxon>Metazoa</taxon>
        <taxon>Chordata</taxon>
        <taxon>Craniata</taxon>
        <taxon>Vertebrata</taxon>
        <taxon>Euteleostomi</taxon>
        <taxon>Actinopterygii</taxon>
        <taxon>Neopterygii</taxon>
        <taxon>Teleostei</taxon>
        <taxon>Neoteleostei</taxon>
        <taxon>Acanthomorphata</taxon>
        <taxon>Zeiogadaria</taxon>
        <taxon>Gadariae</taxon>
        <taxon>Gadiformes</taxon>
        <taxon>Gadoidei</taxon>
        <taxon>Merlucciidae</taxon>
        <taxon>Merluccius</taxon>
    </lineage>
</organism>
<dbReference type="GO" id="GO:0035371">
    <property type="term" value="C:microtubule plus-end"/>
    <property type="evidence" value="ECO:0007669"/>
    <property type="project" value="TreeGrafter"/>
</dbReference>
<protein>
    <submittedName>
        <fullName evidence="6">CAP-Gly domain-containing linker protein 3</fullName>
    </submittedName>
</protein>
<dbReference type="FunFam" id="2.30.30.190:FF:000005">
    <property type="entry name" value="CAP-Gly domain containing linker protein 3"/>
    <property type="match status" value="1"/>
</dbReference>
<proteinExistence type="predicted"/>
<dbReference type="EMBL" id="JAOPHQ010001827">
    <property type="protein sequence ID" value="KAK0149183.1"/>
    <property type="molecule type" value="Genomic_DNA"/>
</dbReference>
<dbReference type="SMART" id="SM00248">
    <property type="entry name" value="ANK"/>
    <property type="match status" value="3"/>
</dbReference>
<dbReference type="Gene3D" id="2.30.30.190">
    <property type="entry name" value="CAP Gly-rich-like domain"/>
    <property type="match status" value="2"/>
</dbReference>
<feature type="compositionally biased region" description="Acidic residues" evidence="4">
    <location>
        <begin position="368"/>
        <end position="405"/>
    </location>
</feature>
<dbReference type="Pfam" id="PF12796">
    <property type="entry name" value="Ank_2"/>
    <property type="match status" value="1"/>
</dbReference>
<dbReference type="PROSITE" id="PS00845">
    <property type="entry name" value="CAP_GLY_1"/>
    <property type="match status" value="2"/>
</dbReference>
<evidence type="ECO:0000313" key="7">
    <source>
        <dbReference type="Proteomes" id="UP001174136"/>
    </source>
</evidence>
<dbReference type="SUPFAM" id="SSF74924">
    <property type="entry name" value="Cap-Gly domain"/>
    <property type="match status" value="2"/>
</dbReference>
<accession>A0AA47MYQ3</accession>
<dbReference type="GO" id="GO:0051010">
    <property type="term" value="F:microtubule plus-end binding"/>
    <property type="evidence" value="ECO:0007669"/>
    <property type="project" value="TreeGrafter"/>
</dbReference>
<sequence>MNLSSFMFYLLFHLEYRLLQTNLPLFGLFLQRDRLVSHVFLFQTQDADAHLVAPAKQLKHLVVFLTHAFTQVLQGLGQLVFHQGGHSLVRLQVLAAVGHQAHQAGLHGLELGTRADVAQHLPWLGDRPLFLPGLHALEKLHDVPEGGVDPDLCGSAGLPAMGALWPDLGGPVGTDAGLAEVVTAWRGDGLREERQTDGTLELVLRQNPVRYVYHLQYGTSTTGSTVRLPPAVRYVYHRPYGTSTTGSTVRLPPAVRYVYHLQYGTSTTGSTVRLPPAVRYVYHLPPAVRYVYHLQYVRYVYHRQYGTSTTCSTVRLPPAVRYVYHLQYGTSTTGSTAEDIMTKEENQEEQREERGQQEETQGQREEEERFTEEEEEGEGEEDDYELEEEEKEERAEDEEEEQEEEEGRRQEEEEVEEREVPEPGGDQEVESEYRSPTHEPRRRPIVHPSAQAPLPKDYAFTFFDPNDPACEQILMDPDTTVPELFAIVRQWVPQVQHKIHIIGNEILKRGCHVNDRDGLTDMTLLHYSCKAGAHGVGDPASALLLASQLISLGADVSLRSRWTSMNALHYAAYFDVPQLIRVLLRAASPRVLNSTCSDFHHGTALHIAASNLCLGSVQCLLEHGASPTVRNDKGQGPADVVPDPMDMSLDKAEAAAVAKELKHLLLEAVPLSCHLPRATLPNYDNIPGNVMLSSLGLKLGDRILLDDLKVRTLGSGVRGIGTLRFCGTTDFASGQWVGVELDEPEGKNDGSVGGVRYFICPPKLGIFAPVSKISKAAEQPPSSVTSTPRMDLASRIASKTKKEKKKEKEREREREKALKKKCSEQILDPEGLNVDLGDQVLVAGQKIGTVRFYGKTDFAPGYWFGVELEMPTGKHDGSVFGVRYFTCLPKYGVFAPPTRVQRIGGPKEGSQNDNSTVKKVHQVTMSQPKRNFNTVRSPKDLTSENSISRLLFCCWFPWMLRTEMQS</sequence>
<dbReference type="PANTHER" id="PTHR18916">
    <property type="entry name" value="DYNACTIN 1-RELATED MICROTUBULE-BINDING"/>
    <property type="match status" value="1"/>
</dbReference>
<evidence type="ECO:0000256" key="2">
    <source>
        <dbReference type="ARBA" id="ARBA00023043"/>
    </source>
</evidence>
<feature type="repeat" description="ANK" evidence="3">
    <location>
        <begin position="600"/>
        <end position="632"/>
    </location>
</feature>
<dbReference type="GO" id="GO:0005634">
    <property type="term" value="C:nucleus"/>
    <property type="evidence" value="ECO:0007669"/>
    <property type="project" value="TreeGrafter"/>
</dbReference>
<feature type="region of interest" description="Disordered" evidence="4">
    <location>
        <begin position="333"/>
        <end position="451"/>
    </location>
</feature>
<feature type="compositionally biased region" description="Basic and acidic residues" evidence="4">
    <location>
        <begin position="340"/>
        <end position="367"/>
    </location>
</feature>
<dbReference type="SMART" id="SM01052">
    <property type="entry name" value="CAP_GLY"/>
    <property type="match status" value="2"/>
</dbReference>
<dbReference type="PANTHER" id="PTHR18916:SF77">
    <property type="entry name" value="CAP-GLY DOMAIN-CONTAINING LINKER PROTEIN 3"/>
    <property type="match status" value="1"/>
</dbReference>
<evidence type="ECO:0000259" key="5">
    <source>
        <dbReference type="PROSITE" id="PS50245"/>
    </source>
</evidence>
<keyword evidence="1" id="KW-0677">Repeat</keyword>
<dbReference type="InterPro" id="IPR036859">
    <property type="entry name" value="CAP-Gly_dom_sf"/>
</dbReference>
<keyword evidence="2 3" id="KW-0040">ANK repeat</keyword>
<dbReference type="FunFam" id="1.25.40.20:FF:000044">
    <property type="entry name" value="CAP-Gly domain containing linker protein 3"/>
    <property type="match status" value="1"/>
</dbReference>
<dbReference type="GO" id="GO:0031122">
    <property type="term" value="P:cytoplasmic microtubule organization"/>
    <property type="evidence" value="ECO:0007669"/>
    <property type="project" value="TreeGrafter"/>
</dbReference>
<feature type="domain" description="CAP-Gly" evidence="5">
    <location>
        <begin position="854"/>
        <end position="896"/>
    </location>
</feature>
<dbReference type="GO" id="GO:0005938">
    <property type="term" value="C:cell cortex"/>
    <property type="evidence" value="ECO:0007669"/>
    <property type="project" value="TreeGrafter"/>
</dbReference>
<dbReference type="InterPro" id="IPR000938">
    <property type="entry name" value="CAP-Gly_domain"/>
</dbReference>
<gene>
    <name evidence="6" type="primary">clip3</name>
    <name evidence="6" type="ORF">N1851_010294</name>
</gene>
<feature type="compositionally biased region" description="Basic and acidic residues" evidence="4">
    <location>
        <begin position="806"/>
        <end position="816"/>
    </location>
</feature>
<dbReference type="PROSITE" id="PS50245">
    <property type="entry name" value="CAP_GLY_2"/>
    <property type="match status" value="2"/>
</dbReference>
<evidence type="ECO:0000256" key="3">
    <source>
        <dbReference type="PROSITE-ProRule" id="PRU00023"/>
    </source>
</evidence>
<dbReference type="SUPFAM" id="SSF48403">
    <property type="entry name" value="Ankyrin repeat"/>
    <property type="match status" value="1"/>
</dbReference>
<evidence type="ECO:0000256" key="4">
    <source>
        <dbReference type="SAM" id="MobiDB-lite"/>
    </source>
</evidence>
<evidence type="ECO:0000256" key="1">
    <source>
        <dbReference type="ARBA" id="ARBA00022737"/>
    </source>
</evidence>
<dbReference type="AlphaFoldDB" id="A0AA47MYQ3"/>